<keyword evidence="4" id="KW-0223">Dioxygenase</keyword>
<dbReference type="InterPro" id="IPR005123">
    <property type="entry name" value="Oxoglu/Fe-dep_dioxygenase_dom"/>
</dbReference>
<evidence type="ECO:0000256" key="4">
    <source>
        <dbReference type="ARBA" id="ARBA00022964"/>
    </source>
</evidence>
<keyword evidence="5" id="KW-0560">Oxidoreductase</keyword>
<dbReference type="InterPro" id="IPR036249">
    <property type="entry name" value="Thioredoxin-like_sf"/>
</dbReference>
<dbReference type="PROSITE" id="PS51352">
    <property type="entry name" value="THIOREDOXIN_2"/>
    <property type="match status" value="1"/>
</dbReference>
<evidence type="ECO:0000256" key="3">
    <source>
        <dbReference type="ARBA" id="ARBA00022896"/>
    </source>
</evidence>
<sequence length="362" mass="40927">MARSLLTVGEPAPWFTAPSTSNPRYHFDSVAGRYVVLCFFASTSVPVSQQVLTLLFQHRALFDDTHCCFFGVSIDPEDQAQARVQEAIPGIRFFWDFDQLVSRQYGVLDEATQSYTPCTYILDERLRVLGVLPFGDQPEQHVALLVKILEQLPPLHPAEPAAVQAPVLVVPRVFESDLCEALIDYYNQHGGEESGFMREVGGRTVAARDHSFKRRKDQEILDEPLRNAAMYRIHDRLVPEIAKAFQFRATRIERHIVACYDGHSGGFFRPHRDNTTKGTAHRRFAVSLNLNTGEYEGGKLRFPEFGRRTYEAPAGGAVVFSCSLLHEATPVTQGLRYAYLPFLYDDAAAQIREENRQFLAVE</sequence>
<dbReference type="EMBL" id="CP053661">
    <property type="protein sequence ID" value="QKD83220.1"/>
    <property type="molecule type" value="Genomic_DNA"/>
</dbReference>
<keyword evidence="2" id="KW-0479">Metal-binding</keyword>
<dbReference type="InterPro" id="IPR006620">
    <property type="entry name" value="Pro_4_hyd_alph"/>
</dbReference>
<protein>
    <submittedName>
        <fullName evidence="9">Redoxin domain-containing protein</fullName>
    </submittedName>
</protein>
<dbReference type="InterPro" id="IPR044862">
    <property type="entry name" value="Pro_4_hyd_alph_FE2OG_OXY"/>
</dbReference>
<keyword evidence="3" id="KW-0847">Vitamin C</keyword>
<evidence type="ECO:0000256" key="2">
    <source>
        <dbReference type="ARBA" id="ARBA00022723"/>
    </source>
</evidence>
<evidence type="ECO:0000256" key="5">
    <source>
        <dbReference type="ARBA" id="ARBA00023002"/>
    </source>
</evidence>
<evidence type="ECO:0000256" key="1">
    <source>
        <dbReference type="ARBA" id="ARBA00001961"/>
    </source>
</evidence>
<evidence type="ECO:0000259" key="8">
    <source>
        <dbReference type="PROSITE" id="PS51471"/>
    </source>
</evidence>
<dbReference type="Proteomes" id="UP000505210">
    <property type="component" value="Chromosome"/>
</dbReference>
<evidence type="ECO:0000313" key="9">
    <source>
        <dbReference type="EMBL" id="QKD83220.1"/>
    </source>
</evidence>
<dbReference type="GO" id="GO:0016209">
    <property type="term" value="F:antioxidant activity"/>
    <property type="evidence" value="ECO:0007669"/>
    <property type="project" value="InterPro"/>
</dbReference>
<dbReference type="Pfam" id="PF13640">
    <property type="entry name" value="2OG-FeII_Oxy_3"/>
    <property type="match status" value="1"/>
</dbReference>
<keyword evidence="6" id="KW-0408">Iron</keyword>
<reference evidence="9 10" key="1">
    <citation type="submission" date="2020-05" db="EMBL/GenBank/DDBJ databases">
        <title>Complete genome sequence of of a novel Thermoleptolyngbya strain isolated from hot springs of Ganzi, Sichuan China.</title>
        <authorList>
            <person name="Tang J."/>
            <person name="Daroch M."/>
            <person name="Li L."/>
            <person name="Waleron K."/>
            <person name="Waleron M."/>
            <person name="Waleron M."/>
        </authorList>
    </citation>
    <scope>NUCLEOTIDE SEQUENCE [LARGE SCALE GENOMIC DNA]</scope>
    <source>
        <strain evidence="9 10">PKUAC-SCTA183</strain>
    </source>
</reference>
<dbReference type="AlphaFoldDB" id="A0A6M8BG71"/>
<evidence type="ECO:0000256" key="6">
    <source>
        <dbReference type="ARBA" id="ARBA00023004"/>
    </source>
</evidence>
<dbReference type="PROSITE" id="PS51471">
    <property type="entry name" value="FE2OG_OXY"/>
    <property type="match status" value="1"/>
</dbReference>
<dbReference type="Gene3D" id="3.40.30.10">
    <property type="entry name" value="Glutaredoxin"/>
    <property type="match status" value="1"/>
</dbReference>
<dbReference type="InterPro" id="IPR013766">
    <property type="entry name" value="Thioredoxin_domain"/>
</dbReference>
<evidence type="ECO:0000313" key="10">
    <source>
        <dbReference type="Proteomes" id="UP000505210"/>
    </source>
</evidence>
<evidence type="ECO:0000259" key="7">
    <source>
        <dbReference type="PROSITE" id="PS51352"/>
    </source>
</evidence>
<gene>
    <name evidence="9" type="ORF">HPC62_14365</name>
</gene>
<comment type="cofactor">
    <cofactor evidence="1">
        <name>L-ascorbate</name>
        <dbReference type="ChEBI" id="CHEBI:38290"/>
    </cofactor>
</comment>
<dbReference type="CDD" id="cd02971">
    <property type="entry name" value="PRX_family"/>
    <property type="match status" value="1"/>
</dbReference>
<feature type="domain" description="Thioredoxin" evidence="7">
    <location>
        <begin position="6"/>
        <end position="134"/>
    </location>
</feature>
<proteinExistence type="predicted"/>
<feature type="domain" description="Fe2OG dioxygenase" evidence="8">
    <location>
        <begin position="251"/>
        <end position="346"/>
    </location>
</feature>
<dbReference type="SMART" id="SM00702">
    <property type="entry name" value="P4Hc"/>
    <property type="match status" value="1"/>
</dbReference>
<keyword evidence="10" id="KW-1185">Reference proteome</keyword>
<dbReference type="GO" id="GO:0016705">
    <property type="term" value="F:oxidoreductase activity, acting on paired donors, with incorporation or reduction of molecular oxygen"/>
    <property type="evidence" value="ECO:0007669"/>
    <property type="project" value="InterPro"/>
</dbReference>
<dbReference type="InterPro" id="IPR000866">
    <property type="entry name" value="AhpC/TSA"/>
</dbReference>
<dbReference type="SUPFAM" id="SSF52833">
    <property type="entry name" value="Thioredoxin-like"/>
    <property type="match status" value="1"/>
</dbReference>
<dbReference type="GO" id="GO:0051213">
    <property type="term" value="F:dioxygenase activity"/>
    <property type="evidence" value="ECO:0007669"/>
    <property type="project" value="UniProtKB-KW"/>
</dbReference>
<dbReference type="SUPFAM" id="SSF51197">
    <property type="entry name" value="Clavaminate synthase-like"/>
    <property type="match status" value="1"/>
</dbReference>
<dbReference type="Gene3D" id="2.60.120.620">
    <property type="entry name" value="q2cbj1_9rhob like domain"/>
    <property type="match status" value="1"/>
</dbReference>
<name>A0A6M8BG71_9CYAN</name>
<dbReference type="KEGG" id="theu:HPC62_14365"/>
<dbReference type="GO" id="GO:0031418">
    <property type="term" value="F:L-ascorbic acid binding"/>
    <property type="evidence" value="ECO:0007669"/>
    <property type="project" value="UniProtKB-KW"/>
</dbReference>
<dbReference type="Pfam" id="PF00578">
    <property type="entry name" value="AhpC-TSA"/>
    <property type="match status" value="1"/>
</dbReference>
<dbReference type="GO" id="GO:0005506">
    <property type="term" value="F:iron ion binding"/>
    <property type="evidence" value="ECO:0007669"/>
    <property type="project" value="InterPro"/>
</dbReference>
<organism evidence="9 10">
    <name type="scientific">Thermoleptolyngbya sichuanensis A183</name>
    <dbReference type="NCBI Taxonomy" id="2737172"/>
    <lineage>
        <taxon>Bacteria</taxon>
        <taxon>Bacillati</taxon>
        <taxon>Cyanobacteriota</taxon>
        <taxon>Cyanophyceae</taxon>
        <taxon>Oculatellales</taxon>
        <taxon>Oculatellaceae</taxon>
        <taxon>Thermoleptolyngbya</taxon>
        <taxon>Thermoleptolyngbya sichuanensis</taxon>
    </lineage>
</organism>
<accession>A0A6M8BG71</accession>
<dbReference type="RefSeq" id="WP_172356748.1">
    <property type="nucleotide sequence ID" value="NZ_CP053661.1"/>
</dbReference>